<reference evidence="3" key="3">
    <citation type="submission" date="2020-06" db="EMBL/GenBank/DDBJ databases">
        <authorList>
            <person name="Studholme D.J."/>
        </authorList>
    </citation>
    <scope>NUCLEOTIDE SEQUENCE</scope>
    <source>
        <strain evidence="3">NZFS 2646</strain>
        <strain evidence="4">NZFS 3630</strain>
    </source>
</reference>
<dbReference type="EMBL" id="JPWU03000984">
    <property type="protein sequence ID" value="KAG2503576.1"/>
    <property type="molecule type" value="Genomic_DNA"/>
</dbReference>
<evidence type="ECO:0000313" key="4">
    <source>
        <dbReference type="EMBL" id="KAG2503576.1"/>
    </source>
</evidence>
<evidence type="ECO:0000313" key="6">
    <source>
        <dbReference type="EMBL" id="RLN72881.1"/>
    </source>
</evidence>
<reference evidence="3" key="1">
    <citation type="journal article" date="2015" name="Genom Data">
        <title>Genome sequences of six Phytophthora species associated with forests in New Zealand.</title>
        <authorList>
            <person name="Studholme D.J."/>
            <person name="McDougal R.L."/>
            <person name="Sambles C."/>
            <person name="Hansen E."/>
            <person name="Hardy G."/>
            <person name="Grant M."/>
            <person name="Ganley R.J."/>
            <person name="Williams N.M."/>
        </authorList>
    </citation>
    <scope>NUCLEOTIDE SEQUENCE</scope>
    <source>
        <strain evidence="3">NZFS 2646</strain>
        <strain evidence="4">NZFS 3630</strain>
    </source>
</reference>
<evidence type="ECO:0000313" key="8">
    <source>
        <dbReference type="Proteomes" id="UP000285883"/>
    </source>
</evidence>
<evidence type="ECO:0000313" key="3">
    <source>
        <dbReference type="EMBL" id="KAG2502820.1"/>
    </source>
</evidence>
<dbReference type="GO" id="GO:0009190">
    <property type="term" value="P:cyclic nucleotide biosynthetic process"/>
    <property type="evidence" value="ECO:0007669"/>
    <property type="project" value="InterPro"/>
</dbReference>
<dbReference type="PANTHER" id="PTHR43081">
    <property type="entry name" value="ADENYLATE CYCLASE, TERMINAL-DIFFERENTIATION SPECIFIC-RELATED"/>
    <property type="match status" value="1"/>
</dbReference>
<protein>
    <recommendedName>
        <fullName evidence="2">Guanylate cyclase domain-containing protein</fullName>
    </recommendedName>
</protein>
<dbReference type="InterPro" id="IPR029787">
    <property type="entry name" value="Nucleotide_cyclase"/>
</dbReference>
<dbReference type="SUPFAM" id="SSF55073">
    <property type="entry name" value="Nucleotide cyclase"/>
    <property type="match status" value="1"/>
</dbReference>
<reference evidence="7 8" key="2">
    <citation type="submission" date="2018-07" db="EMBL/GenBank/DDBJ databases">
        <title>Genome sequencing of oomycete isolates from Chile give support for New Zealand origin for Phytophthora kernoviae and make available the first Nothophytophthora sp. genome.</title>
        <authorList>
            <person name="Studholme D.J."/>
            <person name="Sanfuentes E."/>
            <person name="Panda P."/>
            <person name="Hill R."/>
            <person name="Sambles C."/>
            <person name="Grant M."/>
            <person name="Williams N.M."/>
            <person name="Mcdougal R.L."/>
        </authorList>
    </citation>
    <scope>NUCLEOTIDE SEQUENCE [LARGE SCALE GENOMIC DNA]</scope>
    <source>
        <strain evidence="5">Chile2</strain>
        <strain evidence="6">Chile4</strain>
    </source>
</reference>
<evidence type="ECO:0000313" key="5">
    <source>
        <dbReference type="EMBL" id="RLM96965.1"/>
    </source>
</evidence>
<dbReference type="AlphaFoldDB" id="A0A421GCE1"/>
<dbReference type="Proteomes" id="UP000285883">
    <property type="component" value="Unassembled WGS sequence"/>
</dbReference>
<feature type="transmembrane region" description="Helical" evidence="1">
    <location>
        <begin position="102"/>
        <end position="127"/>
    </location>
</feature>
<feature type="transmembrane region" description="Helical" evidence="1">
    <location>
        <begin position="232"/>
        <end position="252"/>
    </location>
</feature>
<dbReference type="EMBL" id="MBDN02000975">
    <property type="protein sequence ID" value="RLN72881.1"/>
    <property type="molecule type" value="Genomic_DNA"/>
</dbReference>
<proteinExistence type="predicted"/>
<dbReference type="Proteomes" id="UP000285624">
    <property type="component" value="Unassembled WGS sequence"/>
</dbReference>
<dbReference type="Gene3D" id="3.30.70.1230">
    <property type="entry name" value="Nucleotide cyclase"/>
    <property type="match status" value="1"/>
</dbReference>
<keyword evidence="7" id="KW-1185">Reference proteome</keyword>
<dbReference type="Pfam" id="PF00211">
    <property type="entry name" value="Guanylate_cyc"/>
    <property type="match status" value="1"/>
</dbReference>
<name>A0A421GCE1_9STRA</name>
<feature type="transmembrane region" description="Helical" evidence="1">
    <location>
        <begin position="184"/>
        <end position="205"/>
    </location>
</feature>
<evidence type="ECO:0000259" key="2">
    <source>
        <dbReference type="Pfam" id="PF00211"/>
    </source>
</evidence>
<gene>
    <name evidence="5" type="ORF">BBI17_009693</name>
    <name evidence="6" type="ORF">BBO99_00009654</name>
    <name evidence="3" type="ORF">JM16_009587</name>
    <name evidence="4" type="ORF">JM18_009619</name>
</gene>
<evidence type="ECO:0000256" key="1">
    <source>
        <dbReference type="SAM" id="Phobius"/>
    </source>
</evidence>
<dbReference type="EMBL" id="JPWV03000963">
    <property type="protein sequence ID" value="KAG2502820.1"/>
    <property type="molecule type" value="Genomic_DNA"/>
</dbReference>
<dbReference type="STRING" id="325452.A0A421GCE1"/>
<feature type="transmembrane region" description="Helical" evidence="1">
    <location>
        <begin position="40"/>
        <end position="62"/>
    </location>
</feature>
<feature type="transmembrane region" description="Helical" evidence="1">
    <location>
        <begin position="148"/>
        <end position="172"/>
    </location>
</feature>
<feature type="transmembrane region" description="Helical" evidence="1">
    <location>
        <begin position="6"/>
        <end position="28"/>
    </location>
</feature>
<evidence type="ECO:0000313" key="7">
    <source>
        <dbReference type="Proteomes" id="UP000285624"/>
    </source>
</evidence>
<dbReference type="EMBL" id="MAYM02002292">
    <property type="protein sequence ID" value="RLM96965.1"/>
    <property type="molecule type" value="Genomic_DNA"/>
</dbReference>
<comment type="caution">
    <text evidence="6">The sequence shown here is derived from an EMBL/GenBank/DDBJ whole genome shotgun (WGS) entry which is preliminary data.</text>
</comment>
<dbReference type="InterPro" id="IPR050697">
    <property type="entry name" value="Adenylyl/Guanylyl_Cyclase_3/4"/>
</dbReference>
<keyword evidence="1" id="KW-0812">Transmembrane</keyword>
<dbReference type="Proteomes" id="UP000785171">
    <property type="component" value="Unassembled WGS sequence"/>
</dbReference>
<sequence>MVMVWAYMGLTSVLLSNIASMLIAIKLYRDWDFRVSSVRWLFLTFFVYIWLYTLGRSSYYVWVVMLPTKEFVDGNNAAPLTSKQLDQLGIYATTDLEASRRLFPTMILCFCDVMHFAAAFWVLPLTYELSKIAAKSMDRGTTKEKAKITLYIVLGHALISSFTIAEVVLTIIDGGYSRSTYRLALVIYIMQIITLVYMIVVLFLLKCKGRDVESINGHFEASPVYQRLKRIMFAYALFACQYEFTSLFTYVYTPRDEATLSYIGLSQVMYNATGLALALCTGCSLPCALRFGSWCIPDKMLVQLVVETNRCEMPHLNEREDSIAPPLLNPVFVVTDIESSSALWGIDDGKIMQRATQVHDDVMRSLLTPYRGYEITTAGDSFQLAFHTIREAVGYCLDVQLQLLAAGWPKELHGLVPATKKRRAKHRVIFRGLRVRMGVHDAMGSDGYLHHSPHAVTGKTIYTGASEVIASEVSDLGAGGQILVTRRIADWLMTNKDVLPMDYSVDYLCDYTIPQVDDHLAVYEVLPDELSRRKKIFAQDQNSRIPHVANQTASGSTVLESGLETPIGSPTIVLALFRDAFVWPRRPRSAVPAKWDGHASTLITALITFKWPRTIPKHHGRLFP</sequence>
<keyword evidence="1" id="KW-0472">Membrane</keyword>
<feature type="domain" description="Guanylate cyclase" evidence="2">
    <location>
        <begin position="334"/>
        <end position="495"/>
    </location>
</feature>
<organism evidence="6 7">
    <name type="scientific">Phytophthora kernoviae</name>
    <dbReference type="NCBI Taxonomy" id="325452"/>
    <lineage>
        <taxon>Eukaryota</taxon>
        <taxon>Sar</taxon>
        <taxon>Stramenopiles</taxon>
        <taxon>Oomycota</taxon>
        <taxon>Peronosporomycetes</taxon>
        <taxon>Peronosporales</taxon>
        <taxon>Peronosporaceae</taxon>
        <taxon>Phytophthora</taxon>
    </lineage>
</organism>
<keyword evidence="1" id="KW-1133">Transmembrane helix</keyword>
<accession>A0A421GCE1</accession>
<dbReference type="GO" id="GO:0035556">
    <property type="term" value="P:intracellular signal transduction"/>
    <property type="evidence" value="ECO:0007669"/>
    <property type="project" value="InterPro"/>
</dbReference>
<dbReference type="Proteomes" id="UP000792063">
    <property type="component" value="Unassembled WGS sequence"/>
</dbReference>
<dbReference type="InterPro" id="IPR001054">
    <property type="entry name" value="A/G_cyclase"/>
</dbReference>
<dbReference type="PANTHER" id="PTHR43081:SF1">
    <property type="entry name" value="ADENYLATE CYCLASE, TERMINAL-DIFFERENTIATION SPECIFIC"/>
    <property type="match status" value="1"/>
</dbReference>